<dbReference type="InterPro" id="IPR011042">
    <property type="entry name" value="6-blade_b-propeller_TolB-like"/>
</dbReference>
<name>M7MDE9_9FLAO</name>
<dbReference type="Pfam" id="PF07995">
    <property type="entry name" value="GSDH"/>
    <property type="match status" value="1"/>
</dbReference>
<protein>
    <recommendedName>
        <fullName evidence="6">Cadherin</fullName>
    </recommendedName>
</protein>
<evidence type="ECO:0000313" key="4">
    <source>
        <dbReference type="EMBL" id="EMQ94182.1"/>
    </source>
</evidence>
<dbReference type="Gene3D" id="2.120.10.30">
    <property type="entry name" value="TolB, C-terminal domain"/>
    <property type="match status" value="1"/>
</dbReference>
<sequence>MKFHTTILVLLLFPCFLFSQEIELGLVASGFNDPLSIRNAGDDRLFIVEQGGHIKIINSDGSVNNTSFLDIDSKVLSGGERGLLGLAFHPQYASNGYFYVNYTDNNGDTVVSRYTVNPPNANTASASTELILLTVSQPNSNHNGGDLAFGNDGYLYIGLGDGGSSGDPGDRAQDLTTLLGKMLRIDVNSSSGGLNYAIPADNPFPNAQEPNALPEIWAYGLRNPWRFSFDRQTHDLWIGDVGQGQIEEIDMVPLNQAAVNYGWRCYEGNQVYDTSGNCPSDTSELTFPISQYTHSSSGNFKCSITGGYRYRGTAQPNFSGLYFFADYCSNEIGILENNGGTWNMTFTEPFSGNGWTGFGEDVTGEIYIAGIDSGNIYRILDASLGIAENTLLQIKMYPNPASNSFIVKSNNPQIVIESIHIYNLQGKLIKSITKNTASEIHIDTKSLAAGLYLTEVISKSGSKTTHKLLIK</sequence>
<dbReference type="SUPFAM" id="SSF50952">
    <property type="entry name" value="Soluble quinoprotein glucose dehydrogenase"/>
    <property type="match status" value="1"/>
</dbReference>
<dbReference type="eggNOG" id="COG2133">
    <property type="taxonomic scope" value="Bacteria"/>
</dbReference>
<keyword evidence="5" id="KW-1185">Reference proteome</keyword>
<dbReference type="PANTHER" id="PTHR19328">
    <property type="entry name" value="HEDGEHOG-INTERACTING PROTEIN"/>
    <property type="match status" value="1"/>
</dbReference>
<dbReference type="RefSeq" id="WP_007650849.1">
    <property type="nucleotide sequence ID" value="NZ_ANLA01000019.1"/>
</dbReference>
<dbReference type="PATRIC" id="fig|1137281.3.peg.2329"/>
<evidence type="ECO:0000256" key="1">
    <source>
        <dbReference type="ARBA" id="ARBA00022729"/>
    </source>
</evidence>
<evidence type="ECO:0008006" key="6">
    <source>
        <dbReference type="Google" id="ProtNLM"/>
    </source>
</evidence>
<dbReference type="PANTHER" id="PTHR19328:SF75">
    <property type="entry name" value="ALDOSE SUGAR DEHYDROGENASE YLII"/>
    <property type="match status" value="1"/>
</dbReference>
<dbReference type="InterPro" id="IPR012938">
    <property type="entry name" value="Glc/Sorbosone_DH"/>
</dbReference>
<dbReference type="Proteomes" id="UP000012024">
    <property type="component" value="Unassembled WGS sequence"/>
</dbReference>
<evidence type="ECO:0000259" key="2">
    <source>
        <dbReference type="Pfam" id="PF07995"/>
    </source>
</evidence>
<evidence type="ECO:0000313" key="5">
    <source>
        <dbReference type="Proteomes" id="UP000012024"/>
    </source>
</evidence>
<dbReference type="Pfam" id="PF18962">
    <property type="entry name" value="Por_Secre_tail"/>
    <property type="match status" value="1"/>
</dbReference>
<gene>
    <name evidence="4" type="ORF">D778_00897</name>
</gene>
<dbReference type="EMBL" id="ANLA01000019">
    <property type="protein sequence ID" value="EMQ94182.1"/>
    <property type="molecule type" value="Genomic_DNA"/>
</dbReference>
<accession>M7MDE9</accession>
<dbReference type="InterPro" id="IPR011041">
    <property type="entry name" value="Quinoprot_gluc/sorb_DH_b-prop"/>
</dbReference>
<keyword evidence="1" id="KW-0732">Signal</keyword>
<organism evidence="4 5">
    <name type="scientific">Xanthomarina gelatinilytica</name>
    <dbReference type="NCBI Taxonomy" id="1137281"/>
    <lineage>
        <taxon>Bacteria</taxon>
        <taxon>Pseudomonadati</taxon>
        <taxon>Bacteroidota</taxon>
        <taxon>Flavobacteriia</taxon>
        <taxon>Flavobacteriales</taxon>
        <taxon>Flavobacteriaceae</taxon>
        <taxon>Xanthomarina</taxon>
    </lineage>
</organism>
<dbReference type="OrthoDB" id="9770043at2"/>
<dbReference type="GeneID" id="98642174"/>
<dbReference type="InterPro" id="IPR026444">
    <property type="entry name" value="Secre_tail"/>
</dbReference>
<evidence type="ECO:0000259" key="3">
    <source>
        <dbReference type="Pfam" id="PF18962"/>
    </source>
</evidence>
<feature type="domain" description="Secretion system C-terminal sorting" evidence="3">
    <location>
        <begin position="396"/>
        <end position="470"/>
    </location>
</feature>
<feature type="domain" description="Glucose/Sorbosone dehydrogenase" evidence="2">
    <location>
        <begin position="32"/>
        <end position="338"/>
    </location>
</feature>
<reference evidence="4 5" key="1">
    <citation type="submission" date="2012-12" db="EMBL/GenBank/DDBJ databases">
        <title>Genome assembly of Formosa sp. AK20.</title>
        <authorList>
            <person name="Kumar R."/>
            <person name="Khatri I."/>
            <person name="Vaidya B."/>
            <person name="Subramanian S."/>
            <person name="Pinnaka A."/>
        </authorList>
    </citation>
    <scope>NUCLEOTIDE SEQUENCE [LARGE SCALE GENOMIC DNA]</scope>
    <source>
        <strain evidence="4 5">AK20</strain>
    </source>
</reference>
<dbReference type="NCBIfam" id="TIGR04183">
    <property type="entry name" value="Por_Secre_tail"/>
    <property type="match status" value="1"/>
</dbReference>
<comment type="caution">
    <text evidence="4">The sequence shown here is derived from an EMBL/GenBank/DDBJ whole genome shotgun (WGS) entry which is preliminary data.</text>
</comment>
<dbReference type="AlphaFoldDB" id="M7MDE9"/>
<proteinExistence type="predicted"/>